<reference evidence="1 2" key="1">
    <citation type="submission" date="2021-06" db="EMBL/GenBank/DDBJ databases">
        <title>Caerostris darwini draft genome.</title>
        <authorList>
            <person name="Kono N."/>
            <person name="Arakawa K."/>
        </authorList>
    </citation>
    <scope>NUCLEOTIDE SEQUENCE [LARGE SCALE GENOMIC DNA]</scope>
</reference>
<sequence>MHSGQPTCSMRGRESGNVCRIARKCPYFPSMRSDMVSFSTTPFKELGCVGALAIVSKISPTSWLLSISCRVLDSVFSLECQNPKGTL</sequence>
<dbReference type="AlphaFoldDB" id="A0AAV4RWV4"/>
<name>A0AAV4RWV4_9ARAC</name>
<dbReference type="Proteomes" id="UP001054837">
    <property type="component" value="Unassembled WGS sequence"/>
</dbReference>
<evidence type="ECO:0000313" key="1">
    <source>
        <dbReference type="EMBL" id="GIY24866.1"/>
    </source>
</evidence>
<protein>
    <submittedName>
        <fullName evidence="1">Uncharacterized protein</fullName>
    </submittedName>
</protein>
<gene>
    <name evidence="1" type="ORF">CDAR_613611</name>
</gene>
<keyword evidence="2" id="KW-1185">Reference proteome</keyword>
<organism evidence="1 2">
    <name type="scientific">Caerostris darwini</name>
    <dbReference type="NCBI Taxonomy" id="1538125"/>
    <lineage>
        <taxon>Eukaryota</taxon>
        <taxon>Metazoa</taxon>
        <taxon>Ecdysozoa</taxon>
        <taxon>Arthropoda</taxon>
        <taxon>Chelicerata</taxon>
        <taxon>Arachnida</taxon>
        <taxon>Araneae</taxon>
        <taxon>Araneomorphae</taxon>
        <taxon>Entelegynae</taxon>
        <taxon>Araneoidea</taxon>
        <taxon>Araneidae</taxon>
        <taxon>Caerostris</taxon>
    </lineage>
</organism>
<dbReference type="EMBL" id="BPLQ01006749">
    <property type="protein sequence ID" value="GIY24866.1"/>
    <property type="molecule type" value="Genomic_DNA"/>
</dbReference>
<accession>A0AAV4RWV4</accession>
<comment type="caution">
    <text evidence="1">The sequence shown here is derived from an EMBL/GenBank/DDBJ whole genome shotgun (WGS) entry which is preliminary data.</text>
</comment>
<evidence type="ECO:0000313" key="2">
    <source>
        <dbReference type="Proteomes" id="UP001054837"/>
    </source>
</evidence>
<proteinExistence type="predicted"/>